<dbReference type="GO" id="GO:0016042">
    <property type="term" value="P:lipid catabolic process"/>
    <property type="evidence" value="ECO:0007669"/>
    <property type="project" value="InterPro"/>
</dbReference>
<reference evidence="2" key="1">
    <citation type="submission" date="2019-04" db="EMBL/GenBank/DDBJ databases">
        <title>Sequencing of skin fungus with MAO and IRED activity.</title>
        <authorList>
            <person name="Marsaioli A.J."/>
            <person name="Bonatto J.M.C."/>
            <person name="Reis Junior O."/>
        </authorList>
    </citation>
    <scope>NUCLEOTIDE SEQUENCE</scope>
    <source>
        <strain evidence="2">28M1</strain>
    </source>
</reference>
<dbReference type="SUPFAM" id="SSF53474">
    <property type="entry name" value="alpha/beta-Hydrolases"/>
    <property type="match status" value="1"/>
</dbReference>
<dbReference type="PANTHER" id="PTHR34853:SF1">
    <property type="entry name" value="LIPASE 5"/>
    <property type="match status" value="1"/>
</dbReference>
<organism evidence="2 3">
    <name type="scientific">Didymella heteroderae</name>
    <dbReference type="NCBI Taxonomy" id="1769908"/>
    <lineage>
        <taxon>Eukaryota</taxon>
        <taxon>Fungi</taxon>
        <taxon>Dikarya</taxon>
        <taxon>Ascomycota</taxon>
        <taxon>Pezizomycotina</taxon>
        <taxon>Dothideomycetes</taxon>
        <taxon>Pleosporomycetidae</taxon>
        <taxon>Pleosporales</taxon>
        <taxon>Pleosporineae</taxon>
        <taxon>Didymellaceae</taxon>
        <taxon>Didymella</taxon>
    </lineage>
</organism>
<protein>
    <recommendedName>
        <fullName evidence="1">AB hydrolase-1 domain-containing protein</fullName>
    </recommendedName>
</protein>
<keyword evidence="3" id="KW-1185">Reference proteome</keyword>
<dbReference type="GO" id="GO:0004806">
    <property type="term" value="F:triacylglycerol lipase activity"/>
    <property type="evidence" value="ECO:0007669"/>
    <property type="project" value="InterPro"/>
</dbReference>
<name>A0A9P4WR24_9PLEO</name>
<evidence type="ECO:0000313" key="3">
    <source>
        <dbReference type="Proteomes" id="UP000758155"/>
    </source>
</evidence>
<dbReference type="InterPro" id="IPR029058">
    <property type="entry name" value="AB_hydrolase_fold"/>
</dbReference>
<feature type="domain" description="AB hydrolase-1" evidence="1">
    <location>
        <begin position="210"/>
        <end position="458"/>
    </location>
</feature>
<dbReference type="PANTHER" id="PTHR34853">
    <property type="match status" value="1"/>
</dbReference>
<dbReference type="OrthoDB" id="5382058at2759"/>
<dbReference type="AlphaFoldDB" id="A0A9P4WR24"/>
<dbReference type="Pfam" id="PF12697">
    <property type="entry name" value="Abhydrolase_6"/>
    <property type="match status" value="1"/>
</dbReference>
<accession>A0A9P4WR24</accession>
<evidence type="ECO:0000313" key="2">
    <source>
        <dbReference type="EMBL" id="KAF3040105.1"/>
    </source>
</evidence>
<evidence type="ECO:0000259" key="1">
    <source>
        <dbReference type="Pfam" id="PF12697"/>
    </source>
</evidence>
<dbReference type="Proteomes" id="UP000758155">
    <property type="component" value="Unassembled WGS sequence"/>
</dbReference>
<dbReference type="Gene3D" id="3.40.50.1820">
    <property type="entry name" value="alpha/beta hydrolase"/>
    <property type="match status" value="2"/>
</dbReference>
<dbReference type="InterPro" id="IPR000073">
    <property type="entry name" value="AB_hydrolase_1"/>
</dbReference>
<proteinExistence type="predicted"/>
<dbReference type="EMBL" id="SWKV01000027">
    <property type="protein sequence ID" value="KAF3040105.1"/>
    <property type="molecule type" value="Genomic_DNA"/>
</dbReference>
<sequence length="509" mass="55891">MNGFQPGAGYAMLEQGWDYLRSTVYKEAWVYSNIPAPSSNWTFSAFPSSVFHHTMKASTILLLSFSALFGNAQQACDVACQAAFKQVQAIEASSWVSKNVTLDTFYSTPSNITGAKPGDLLRWEDFSHDVVNTNFTPPAGMSISRFLYMTEDIDRKPIPASAVLLLPYNKPCDDKPFNTAVWTHGTAGRIRNCAPSNHKDLYYEWQGPYALAQAGYAVIAPDYAGQGSDIPQGFMYEAGYLHAADAAYGLVAARKVIGDLLSEEWVVVGHSEGGMTAWRTNERLAMPGQEELLKAGKFLGAVANSPALRPLDLIPESIRRAAGGPIGDAVSVIFLQSLARLYPDQFRLEDYVTDTVLGRISLMDQGCLLTGRALFSNLTSEQLFKDLSWLEHPAVVDWQKRYNGAGPHALAAPMLVVQGITDPLTYANNTEWDFNQTCNAYPNSKATLRLYPGTDHNVAGQVPQYDFLRWIKDRFDGAEYPEGCAIETAEPVTTRFRNVGAFYSGSGSG</sequence>
<dbReference type="InterPro" id="IPR005152">
    <property type="entry name" value="Lipase_secreted"/>
</dbReference>
<comment type="caution">
    <text evidence="2">The sequence shown here is derived from an EMBL/GenBank/DDBJ whole genome shotgun (WGS) entry which is preliminary data.</text>
</comment>
<gene>
    <name evidence="2" type="ORF">E8E12_007504</name>
</gene>